<keyword evidence="2" id="KW-0238">DNA-binding</keyword>
<dbReference type="InterPro" id="IPR036388">
    <property type="entry name" value="WH-like_DNA-bd_sf"/>
</dbReference>
<dbReference type="PANTHER" id="PTHR30154:SF34">
    <property type="entry name" value="TRANSCRIPTIONAL REGULATOR AZLB"/>
    <property type="match status" value="1"/>
</dbReference>
<dbReference type="PRINTS" id="PR00033">
    <property type="entry name" value="HTHASNC"/>
</dbReference>
<sequence>MGKLDKLDFLILEYFQQDGKCTYSQIARKLGVSEGTVRKRATKMRKDGVFDFMIRINPLKVGYSVKAFIGIHSQLGKQHEIGQWLKTFPQVIYIASYSGYHDLILQAYFENNEALVHFVNTELTPENGIEGIDVSIQLKQYKDSISYLLS</sequence>
<evidence type="ECO:0000256" key="3">
    <source>
        <dbReference type="ARBA" id="ARBA00023163"/>
    </source>
</evidence>
<gene>
    <name evidence="5" type="ORF">CHH61_19920</name>
</gene>
<dbReference type="GO" id="GO:0043565">
    <property type="term" value="F:sequence-specific DNA binding"/>
    <property type="evidence" value="ECO:0007669"/>
    <property type="project" value="InterPro"/>
</dbReference>
<proteinExistence type="predicted"/>
<protein>
    <submittedName>
        <fullName evidence="5">Transcriptional regulator</fullName>
    </submittedName>
</protein>
<name>A0A268RVB2_SHOCL</name>
<comment type="caution">
    <text evidence="5">The sequence shown here is derived from an EMBL/GenBank/DDBJ whole genome shotgun (WGS) entry which is preliminary data.</text>
</comment>
<dbReference type="InterPro" id="IPR036390">
    <property type="entry name" value="WH_DNA-bd_sf"/>
</dbReference>
<dbReference type="Pfam" id="PF01037">
    <property type="entry name" value="AsnC_trans_reg"/>
    <property type="match status" value="1"/>
</dbReference>
<reference evidence="5 6" key="1">
    <citation type="submission" date="2017-07" db="EMBL/GenBank/DDBJ databases">
        <title>Isolation and whole genome analysis of endospore-forming bacteria from heroin.</title>
        <authorList>
            <person name="Kalinowski J."/>
            <person name="Ahrens B."/>
            <person name="Al-Dilaimi A."/>
            <person name="Winkler A."/>
            <person name="Wibberg D."/>
            <person name="Schleenbecker U."/>
            <person name="Ruckert C."/>
            <person name="Wolfel R."/>
            <person name="Grass G."/>
        </authorList>
    </citation>
    <scope>NUCLEOTIDE SEQUENCE [LARGE SCALE GENOMIC DNA]</scope>
    <source>
        <strain evidence="5 6">7523-2</strain>
    </source>
</reference>
<dbReference type="Gene3D" id="3.30.70.920">
    <property type="match status" value="1"/>
</dbReference>
<dbReference type="SUPFAM" id="SSF54909">
    <property type="entry name" value="Dimeric alpha+beta barrel"/>
    <property type="match status" value="1"/>
</dbReference>
<evidence type="ECO:0000313" key="6">
    <source>
        <dbReference type="Proteomes" id="UP000216133"/>
    </source>
</evidence>
<evidence type="ECO:0000259" key="4">
    <source>
        <dbReference type="PROSITE" id="PS50956"/>
    </source>
</evidence>
<organism evidence="5 6">
    <name type="scientific">Shouchella clausii</name>
    <name type="common">Alkalihalobacillus clausii</name>
    <dbReference type="NCBI Taxonomy" id="79880"/>
    <lineage>
        <taxon>Bacteria</taxon>
        <taxon>Bacillati</taxon>
        <taxon>Bacillota</taxon>
        <taxon>Bacilli</taxon>
        <taxon>Bacillales</taxon>
        <taxon>Bacillaceae</taxon>
        <taxon>Shouchella</taxon>
    </lineage>
</organism>
<dbReference type="Proteomes" id="UP000216133">
    <property type="component" value="Unassembled WGS sequence"/>
</dbReference>
<dbReference type="GeneID" id="86927300"/>
<dbReference type="InterPro" id="IPR019887">
    <property type="entry name" value="Tscrpt_reg_AsnC/Lrp_C"/>
</dbReference>
<dbReference type="InterPro" id="IPR011008">
    <property type="entry name" value="Dimeric_a/b-barrel"/>
</dbReference>
<dbReference type="InterPro" id="IPR000485">
    <property type="entry name" value="AsnC-type_HTH_dom"/>
</dbReference>
<dbReference type="InterPro" id="IPR019888">
    <property type="entry name" value="Tscrpt_reg_AsnC-like"/>
</dbReference>
<dbReference type="GO" id="GO:0005829">
    <property type="term" value="C:cytosol"/>
    <property type="evidence" value="ECO:0007669"/>
    <property type="project" value="TreeGrafter"/>
</dbReference>
<dbReference type="AlphaFoldDB" id="A0A268RVB2"/>
<dbReference type="SMART" id="SM00344">
    <property type="entry name" value="HTH_ASNC"/>
    <property type="match status" value="1"/>
</dbReference>
<dbReference type="RefSeq" id="WP_094426097.1">
    <property type="nucleotide sequence ID" value="NZ_CP019985.1"/>
</dbReference>
<dbReference type="Gene3D" id="1.10.10.10">
    <property type="entry name" value="Winged helix-like DNA-binding domain superfamily/Winged helix DNA-binding domain"/>
    <property type="match status" value="1"/>
</dbReference>
<dbReference type="PROSITE" id="PS50956">
    <property type="entry name" value="HTH_ASNC_2"/>
    <property type="match status" value="1"/>
</dbReference>
<dbReference type="Pfam" id="PF13412">
    <property type="entry name" value="HTH_24"/>
    <property type="match status" value="1"/>
</dbReference>
<keyword evidence="1" id="KW-0805">Transcription regulation</keyword>
<keyword evidence="3" id="KW-0804">Transcription</keyword>
<dbReference type="SUPFAM" id="SSF46785">
    <property type="entry name" value="Winged helix' DNA-binding domain"/>
    <property type="match status" value="1"/>
</dbReference>
<evidence type="ECO:0000313" key="5">
    <source>
        <dbReference type="EMBL" id="PAF24194.1"/>
    </source>
</evidence>
<dbReference type="EMBL" id="NPBS01000121">
    <property type="protein sequence ID" value="PAF24194.1"/>
    <property type="molecule type" value="Genomic_DNA"/>
</dbReference>
<dbReference type="GO" id="GO:0043200">
    <property type="term" value="P:response to amino acid"/>
    <property type="evidence" value="ECO:0007669"/>
    <property type="project" value="TreeGrafter"/>
</dbReference>
<evidence type="ECO:0000256" key="2">
    <source>
        <dbReference type="ARBA" id="ARBA00023125"/>
    </source>
</evidence>
<feature type="domain" description="HTH asnC-type" evidence="4">
    <location>
        <begin position="4"/>
        <end position="64"/>
    </location>
</feature>
<dbReference type="PANTHER" id="PTHR30154">
    <property type="entry name" value="LEUCINE-RESPONSIVE REGULATORY PROTEIN"/>
    <property type="match status" value="1"/>
</dbReference>
<evidence type="ECO:0000256" key="1">
    <source>
        <dbReference type="ARBA" id="ARBA00023015"/>
    </source>
</evidence>
<accession>A0A268RVB2</accession>